<name>A0A0A8Z9W8_ARUDO</name>
<evidence type="ECO:0000256" key="1">
    <source>
        <dbReference type="PROSITE-ProRule" id="PRU00042"/>
    </source>
</evidence>
<dbReference type="PANTHER" id="PTHR45730">
    <property type="entry name" value="ZINC FINGER PROTEIN JAGGED"/>
    <property type="match status" value="1"/>
</dbReference>
<keyword evidence="1" id="KW-0479">Metal-binding</keyword>
<keyword evidence="1" id="KW-0863">Zinc-finger</keyword>
<dbReference type="AlphaFoldDB" id="A0A0A8Z9W8"/>
<evidence type="ECO:0000259" key="2">
    <source>
        <dbReference type="PROSITE" id="PS50157"/>
    </source>
</evidence>
<accession>A0A0A8Z9W8</accession>
<reference evidence="3" key="1">
    <citation type="submission" date="2014-09" db="EMBL/GenBank/DDBJ databases">
        <authorList>
            <person name="Magalhaes I.L.F."/>
            <person name="Oliveira U."/>
            <person name="Santos F.R."/>
            <person name="Vidigal T.H.D.A."/>
            <person name="Brescovit A.D."/>
            <person name="Santos A.J."/>
        </authorList>
    </citation>
    <scope>NUCLEOTIDE SEQUENCE</scope>
    <source>
        <tissue evidence="3">Shoot tissue taken approximately 20 cm above the soil surface</tissue>
    </source>
</reference>
<dbReference type="PROSITE" id="PS00028">
    <property type="entry name" value="ZINC_FINGER_C2H2_1"/>
    <property type="match status" value="1"/>
</dbReference>
<sequence length="193" mass="19428">MKESSRAPPSSHAVVDGGGHGGGNGARLFPCLFCSKSFLKSQALGGHQNAHKKDRVAGSCNPYAAYSPYGHHFAVALELDASAGGVPATTTMPVASAPHSGAAVAGAFGGHACATAGEAYGTAAAVALRSERWMTHVPVLHGGADHGCDGLIRDGVLNWTRGTQAAAKTTTEETAAAACSSGGGEEFDLELRL</sequence>
<dbReference type="InterPro" id="IPR036236">
    <property type="entry name" value="Znf_C2H2_sf"/>
</dbReference>
<keyword evidence="1" id="KW-0862">Zinc</keyword>
<dbReference type="InterPro" id="IPR013087">
    <property type="entry name" value="Znf_C2H2_type"/>
</dbReference>
<dbReference type="SUPFAM" id="SSF57667">
    <property type="entry name" value="beta-beta-alpha zinc fingers"/>
    <property type="match status" value="1"/>
</dbReference>
<dbReference type="EMBL" id="GBRH01263407">
    <property type="protein sequence ID" value="JAD34488.1"/>
    <property type="molecule type" value="Transcribed_RNA"/>
</dbReference>
<dbReference type="PANTHER" id="PTHR45730:SF101">
    <property type="entry name" value="C2H2-TYPE DOMAIN-CONTAINING PROTEIN"/>
    <property type="match status" value="1"/>
</dbReference>
<feature type="domain" description="C2H2-type" evidence="2">
    <location>
        <begin position="29"/>
        <end position="56"/>
    </location>
</feature>
<dbReference type="InterPro" id="IPR045320">
    <property type="entry name" value="JAGGED/SL1-like"/>
</dbReference>
<dbReference type="GO" id="GO:0008270">
    <property type="term" value="F:zinc ion binding"/>
    <property type="evidence" value="ECO:0007669"/>
    <property type="project" value="UniProtKB-KW"/>
</dbReference>
<dbReference type="GO" id="GO:0003700">
    <property type="term" value="F:DNA-binding transcription factor activity"/>
    <property type="evidence" value="ECO:0007669"/>
    <property type="project" value="InterPro"/>
</dbReference>
<evidence type="ECO:0000313" key="3">
    <source>
        <dbReference type="EMBL" id="JAD34488.1"/>
    </source>
</evidence>
<organism evidence="3">
    <name type="scientific">Arundo donax</name>
    <name type="common">Giant reed</name>
    <name type="synonym">Donax arundinaceus</name>
    <dbReference type="NCBI Taxonomy" id="35708"/>
    <lineage>
        <taxon>Eukaryota</taxon>
        <taxon>Viridiplantae</taxon>
        <taxon>Streptophyta</taxon>
        <taxon>Embryophyta</taxon>
        <taxon>Tracheophyta</taxon>
        <taxon>Spermatophyta</taxon>
        <taxon>Magnoliopsida</taxon>
        <taxon>Liliopsida</taxon>
        <taxon>Poales</taxon>
        <taxon>Poaceae</taxon>
        <taxon>PACMAD clade</taxon>
        <taxon>Arundinoideae</taxon>
        <taxon>Arundineae</taxon>
        <taxon>Arundo</taxon>
    </lineage>
</organism>
<proteinExistence type="predicted"/>
<protein>
    <recommendedName>
        <fullName evidence="2">C2H2-type domain-containing protein</fullName>
    </recommendedName>
</protein>
<reference evidence="3" key="2">
    <citation type="journal article" date="2015" name="Data Brief">
        <title>Shoot transcriptome of the giant reed, Arundo donax.</title>
        <authorList>
            <person name="Barrero R.A."/>
            <person name="Guerrero F.D."/>
            <person name="Moolhuijzen P."/>
            <person name="Goolsby J.A."/>
            <person name="Tidwell J."/>
            <person name="Bellgard S.E."/>
            <person name="Bellgard M.I."/>
        </authorList>
    </citation>
    <scope>NUCLEOTIDE SEQUENCE</scope>
    <source>
        <tissue evidence="3">Shoot tissue taken approximately 20 cm above the soil surface</tissue>
    </source>
</reference>
<dbReference type="PROSITE" id="PS50157">
    <property type="entry name" value="ZINC_FINGER_C2H2_2"/>
    <property type="match status" value="1"/>
</dbReference>